<organism evidence="1 2">
    <name type="scientific">Edwardsiella ictaluri (strain 93-146)</name>
    <dbReference type="NCBI Taxonomy" id="634503"/>
    <lineage>
        <taxon>Bacteria</taxon>
        <taxon>Pseudomonadati</taxon>
        <taxon>Pseudomonadota</taxon>
        <taxon>Gammaproteobacteria</taxon>
        <taxon>Enterobacterales</taxon>
        <taxon>Hafniaceae</taxon>
        <taxon>Edwardsiella</taxon>
    </lineage>
</organism>
<evidence type="ECO:0000313" key="1">
    <source>
        <dbReference type="EMBL" id="ACR70824.1"/>
    </source>
</evidence>
<dbReference type="KEGG" id="eic:NT01EI_3696"/>
<dbReference type="EMBL" id="CP001600">
    <property type="protein sequence ID" value="ACR70824.1"/>
    <property type="molecule type" value="Genomic_DNA"/>
</dbReference>
<dbReference type="HOGENOM" id="CLU_3343070_0_0_6"/>
<accession>C5B984</accession>
<reference evidence="1 2" key="2">
    <citation type="journal article" date="2012" name="J. Bacteriol.">
        <title>Genome Sequence of Edwardsiella ictaluri 93-146, a Strain Associated with a Natural Channel Catfish Outbreak of Enteric Septicemia of Catfish.</title>
        <authorList>
            <person name="Williams M.L."/>
            <person name="Gillaspy A.F."/>
            <person name="Dyer D.W."/>
            <person name="Thune R.L."/>
            <person name="Waldbieser G.C."/>
            <person name="Schuster S.C."/>
            <person name="Gipson J."/>
            <person name="Zaitshik J."/>
            <person name="Landry C."/>
            <person name="Banes M.M."/>
            <person name="Lawrence M.L."/>
        </authorList>
    </citation>
    <scope>NUCLEOTIDE SEQUENCE [LARGE SCALE GENOMIC DNA]</scope>
    <source>
        <strain evidence="1 2">93-146</strain>
    </source>
</reference>
<dbReference type="Proteomes" id="UP000001485">
    <property type="component" value="Chromosome"/>
</dbReference>
<name>C5B984_EDWI9</name>
<gene>
    <name evidence="1" type="ordered locus">NT01EI_3696</name>
</gene>
<dbReference type="AlphaFoldDB" id="C5B984"/>
<protein>
    <submittedName>
        <fullName evidence="1">Uncharacterized protein</fullName>
    </submittedName>
</protein>
<sequence>MMLASLAMPLTLSGPGWAVTELLFWHSMDAELGERGG</sequence>
<evidence type="ECO:0000313" key="2">
    <source>
        <dbReference type="Proteomes" id="UP000001485"/>
    </source>
</evidence>
<reference evidence="2" key="1">
    <citation type="submission" date="2009-03" db="EMBL/GenBank/DDBJ databases">
        <title>Complete genome sequence of Edwardsiella ictaluri 93-146.</title>
        <authorList>
            <person name="Williams M.L."/>
            <person name="Gillaspy A.F."/>
            <person name="Dyer D.W."/>
            <person name="Thune R.L."/>
            <person name="Waldbieser G.C."/>
            <person name="Schuster S.C."/>
            <person name="Gipson J."/>
            <person name="Zaitshik J."/>
            <person name="Landry C."/>
            <person name="Lawrence M.L."/>
        </authorList>
    </citation>
    <scope>NUCLEOTIDE SEQUENCE [LARGE SCALE GENOMIC DNA]</scope>
    <source>
        <strain evidence="2">93-146</strain>
    </source>
</reference>
<proteinExistence type="predicted"/>